<dbReference type="InParanoid" id="A0A369K388"/>
<evidence type="ECO:0008006" key="3">
    <source>
        <dbReference type="Google" id="ProtNLM"/>
    </source>
</evidence>
<dbReference type="InterPro" id="IPR046670">
    <property type="entry name" value="DUF6540"/>
</dbReference>
<name>A0A369K388_HYPMA</name>
<evidence type="ECO:0000313" key="1">
    <source>
        <dbReference type="EMBL" id="RDB28042.1"/>
    </source>
</evidence>
<organism evidence="1 2">
    <name type="scientific">Hypsizygus marmoreus</name>
    <name type="common">White beech mushroom</name>
    <name type="synonym">Agaricus marmoreus</name>
    <dbReference type="NCBI Taxonomy" id="39966"/>
    <lineage>
        <taxon>Eukaryota</taxon>
        <taxon>Fungi</taxon>
        <taxon>Dikarya</taxon>
        <taxon>Basidiomycota</taxon>
        <taxon>Agaricomycotina</taxon>
        <taxon>Agaricomycetes</taxon>
        <taxon>Agaricomycetidae</taxon>
        <taxon>Agaricales</taxon>
        <taxon>Tricholomatineae</taxon>
        <taxon>Lyophyllaceae</taxon>
        <taxon>Hypsizygus</taxon>
    </lineage>
</organism>
<dbReference type="Pfam" id="PF20174">
    <property type="entry name" value="DUF6540"/>
    <property type="match status" value="1"/>
</dbReference>
<keyword evidence="2" id="KW-1185">Reference proteome</keyword>
<dbReference type="EMBL" id="LUEZ02000013">
    <property type="protein sequence ID" value="RDB28042.1"/>
    <property type="molecule type" value="Genomic_DNA"/>
</dbReference>
<accession>A0A369K388</accession>
<reference evidence="1" key="1">
    <citation type="submission" date="2018-04" db="EMBL/GenBank/DDBJ databases">
        <title>Whole genome sequencing of Hypsizygus marmoreus.</title>
        <authorList>
            <person name="Choi I.-G."/>
            <person name="Min B."/>
            <person name="Kim J.-G."/>
            <person name="Kim S."/>
            <person name="Oh Y.-L."/>
            <person name="Kong W.-S."/>
            <person name="Park H."/>
            <person name="Jeong J."/>
            <person name="Song E.-S."/>
        </authorList>
    </citation>
    <scope>NUCLEOTIDE SEQUENCE [LARGE SCALE GENOMIC DNA]</scope>
    <source>
        <strain evidence="1">51987-8</strain>
    </source>
</reference>
<proteinExistence type="predicted"/>
<dbReference type="Proteomes" id="UP000076154">
    <property type="component" value="Unassembled WGS sequence"/>
</dbReference>
<gene>
    <name evidence="1" type="ORF">Hypma_002197</name>
</gene>
<evidence type="ECO:0000313" key="2">
    <source>
        <dbReference type="Proteomes" id="UP000076154"/>
    </source>
</evidence>
<dbReference type="OrthoDB" id="37659at2759"/>
<comment type="caution">
    <text evidence="1">The sequence shown here is derived from an EMBL/GenBank/DDBJ whole genome shotgun (WGS) entry which is preliminary data.</text>
</comment>
<sequence length="156" mass="18488">MAESQDMTSYPLIVAQYELEGPHPRRTEHWNLVVLQDPNHAHVFDIIGNHSNFQYYPYYTDRFSRMQRLQGGCHVGTISAAQLKWLETRLRSVEIVYNDVNFDCQDWVLNALRMLREDGLAITLTSEKTIREELKREQERWDVGDDTLEDRLFLKE</sequence>
<protein>
    <recommendedName>
        <fullName evidence="3">PPPDE domain-containing protein</fullName>
    </recommendedName>
</protein>
<dbReference type="AlphaFoldDB" id="A0A369K388"/>